<evidence type="ECO:0000313" key="4">
    <source>
        <dbReference type="Proteomes" id="UP000195981"/>
    </source>
</evidence>
<dbReference type="Proteomes" id="UP000195981">
    <property type="component" value="Unassembled WGS sequence"/>
</dbReference>
<organism evidence="3 4">
    <name type="scientific">Brachybacterium nesterenkovii</name>
    <dbReference type="NCBI Taxonomy" id="47847"/>
    <lineage>
        <taxon>Bacteria</taxon>
        <taxon>Bacillati</taxon>
        <taxon>Actinomycetota</taxon>
        <taxon>Actinomycetes</taxon>
        <taxon>Micrococcales</taxon>
        <taxon>Dermabacteraceae</taxon>
        <taxon>Brachybacterium</taxon>
    </lineage>
</organism>
<dbReference type="Pfam" id="PF26366">
    <property type="entry name" value="DUF8094"/>
    <property type="match status" value="1"/>
</dbReference>
<sequence length="368" mass="37358">MSSVPHRCGSADVRDGRHGDAAAPCAPRPRRRAVLAGAAPVVAALLSGCGEDETPAAVPMGPAAASPSPQASTEQVAQIVADVSARVVAADGARDPSLLAPRVVGTALEMRTRAYENLGKVPGLPATLPTPSSDLQTALVPSGEGFPHTVIAVVTDSADAAVHHFLPLQLADARSVYTTWGWARQLGGVTMPAGVAPRLGAAAVDAADDEDLVLAPQDALALFAAVLSNGDAADPSDLLEPDTFTEEMHASIQAERTMLNPDVPADSLATIHEEYTVHPGELAALRTADGGAFVAGSLRSSRVITLVGGATMSSPDPELALAGTSGAFTQEAVREYGATVVLYVPPSGKSGRIRALAAVKSLLGASGQ</sequence>
<feature type="domain" description="DUF8094" evidence="2">
    <location>
        <begin position="72"/>
        <end position="356"/>
    </location>
</feature>
<proteinExistence type="predicted"/>
<name>A0A1X6X4N5_9MICO</name>
<protein>
    <recommendedName>
        <fullName evidence="2">DUF8094 domain-containing protein</fullName>
    </recommendedName>
</protein>
<dbReference type="RefSeq" id="WP_087104741.1">
    <property type="nucleotide sequence ID" value="NZ_FWFG01000093.1"/>
</dbReference>
<evidence type="ECO:0000313" key="3">
    <source>
        <dbReference type="EMBL" id="SLM93920.1"/>
    </source>
</evidence>
<accession>A0A1X6X4N5</accession>
<dbReference type="InterPro" id="IPR058407">
    <property type="entry name" value="DUF8094"/>
</dbReference>
<feature type="region of interest" description="Disordered" evidence="1">
    <location>
        <begin position="1"/>
        <end position="27"/>
    </location>
</feature>
<evidence type="ECO:0000259" key="2">
    <source>
        <dbReference type="Pfam" id="PF26366"/>
    </source>
</evidence>
<reference evidence="3 4" key="1">
    <citation type="submission" date="2017-02" db="EMBL/GenBank/DDBJ databases">
        <authorList>
            <person name="Peterson S.W."/>
        </authorList>
    </citation>
    <scope>NUCLEOTIDE SEQUENCE [LARGE SCALE GENOMIC DNA]</scope>
    <source>
        <strain evidence="3 4">CIP104813</strain>
    </source>
</reference>
<gene>
    <name evidence="3" type="ORF">FM110_10640</name>
</gene>
<dbReference type="EMBL" id="FWFG01000093">
    <property type="protein sequence ID" value="SLM93920.1"/>
    <property type="molecule type" value="Genomic_DNA"/>
</dbReference>
<dbReference type="OrthoDB" id="3266092at2"/>
<dbReference type="AlphaFoldDB" id="A0A1X6X4N5"/>
<evidence type="ECO:0000256" key="1">
    <source>
        <dbReference type="SAM" id="MobiDB-lite"/>
    </source>
</evidence>
<keyword evidence="4" id="KW-1185">Reference proteome</keyword>